<evidence type="ECO:0000256" key="6">
    <source>
        <dbReference type="ARBA" id="ARBA00023136"/>
    </source>
</evidence>
<keyword evidence="3 7" id="KW-0187">Copper transport</keyword>
<dbReference type="PANTHER" id="PTHR12483">
    <property type="entry name" value="SOLUTE CARRIER FAMILY 31 COPPER TRANSPORTERS"/>
    <property type="match status" value="1"/>
</dbReference>
<evidence type="ECO:0000256" key="2">
    <source>
        <dbReference type="ARBA" id="ARBA00022692"/>
    </source>
</evidence>
<evidence type="ECO:0000256" key="4">
    <source>
        <dbReference type="ARBA" id="ARBA00022989"/>
    </source>
</evidence>
<dbReference type="InterPro" id="IPR007274">
    <property type="entry name" value="Cop_transporter"/>
</dbReference>
<comment type="subcellular location">
    <subcellularLocation>
        <location evidence="7">Membrane</location>
        <topology evidence="7">Multi-pass membrane protein</topology>
    </subcellularLocation>
</comment>
<sequence>MAGEGHHHGGTMEGGMMGEVAPPAPSTAGGAHRMGMGGMHMTFFWGKDVQILFSGWPGSREGVGTYLLALCLVFALAAAVEFLSYAARRFASVGHRGGGAARLSGGLARTAVHAIRVGLAYVVMLAVMSFNVGVLAAAVAGTPWASSSPPAAPLAGAPPSLRTSSRRASCVQLGSFSKVFK</sequence>
<dbReference type="PANTHER" id="PTHR12483:SF42">
    <property type="entry name" value="COPPER TRANSPORTER 4"/>
    <property type="match status" value="1"/>
</dbReference>
<dbReference type="EMBL" id="CACRZD030000001">
    <property type="protein sequence ID" value="CAA6655059.1"/>
    <property type="molecule type" value="Genomic_DNA"/>
</dbReference>
<gene>
    <name evidence="9" type="ORF">SI7747_01001649</name>
</gene>
<evidence type="ECO:0000313" key="9">
    <source>
        <dbReference type="EMBL" id="CAA2615295.1"/>
    </source>
</evidence>
<name>A0A7I8IBH6_SPIIN</name>
<reference evidence="9 10" key="1">
    <citation type="submission" date="2019-12" db="EMBL/GenBank/DDBJ databases">
        <authorList>
            <person name="Scholz U."/>
            <person name="Mascher M."/>
            <person name="Fiebig A."/>
        </authorList>
    </citation>
    <scope>NUCLEOTIDE SEQUENCE</scope>
</reference>
<evidence type="ECO:0000313" key="10">
    <source>
        <dbReference type="Proteomes" id="UP001189122"/>
    </source>
</evidence>
<evidence type="ECO:0000256" key="5">
    <source>
        <dbReference type="ARBA" id="ARBA00023008"/>
    </source>
</evidence>
<feature type="transmembrane region" description="Helical" evidence="7">
    <location>
        <begin position="119"/>
        <end position="140"/>
    </location>
</feature>
<keyword evidence="7" id="KW-0406">Ion transport</keyword>
<dbReference type="GO" id="GO:0005886">
    <property type="term" value="C:plasma membrane"/>
    <property type="evidence" value="ECO:0007669"/>
    <property type="project" value="TreeGrafter"/>
</dbReference>
<keyword evidence="5 7" id="KW-0186">Copper</keyword>
<evidence type="ECO:0000256" key="8">
    <source>
        <dbReference type="SAM" id="MobiDB-lite"/>
    </source>
</evidence>
<dbReference type="EMBL" id="LR743588">
    <property type="protein sequence ID" value="CAA2615295.1"/>
    <property type="molecule type" value="Genomic_DNA"/>
</dbReference>
<dbReference type="Proteomes" id="UP001189122">
    <property type="component" value="Unassembled WGS sequence"/>
</dbReference>
<evidence type="ECO:0000256" key="3">
    <source>
        <dbReference type="ARBA" id="ARBA00022796"/>
    </source>
</evidence>
<protein>
    <recommendedName>
        <fullName evidence="7">Copper transport protein</fullName>
    </recommendedName>
</protein>
<keyword evidence="10" id="KW-1185">Reference proteome</keyword>
<comment type="similarity">
    <text evidence="1 7">Belongs to the copper transporter (Ctr) (TC 1.A.56) family. SLC31A subfamily.</text>
</comment>
<keyword evidence="7" id="KW-0813">Transport</keyword>
<evidence type="ECO:0000256" key="7">
    <source>
        <dbReference type="RuleBase" id="RU367022"/>
    </source>
</evidence>
<dbReference type="Pfam" id="PF04145">
    <property type="entry name" value="Ctr"/>
    <property type="match status" value="1"/>
</dbReference>
<dbReference type="GO" id="GO:0005375">
    <property type="term" value="F:copper ion transmembrane transporter activity"/>
    <property type="evidence" value="ECO:0007669"/>
    <property type="project" value="UniProtKB-UniRule"/>
</dbReference>
<keyword evidence="2 7" id="KW-0812">Transmembrane</keyword>
<keyword evidence="6 7" id="KW-0472">Membrane</keyword>
<keyword evidence="4 7" id="KW-1133">Transmembrane helix</keyword>
<feature type="transmembrane region" description="Helical" evidence="7">
    <location>
        <begin position="66"/>
        <end position="87"/>
    </location>
</feature>
<dbReference type="AlphaFoldDB" id="A0A7I8IBH6"/>
<organism evidence="9">
    <name type="scientific">Spirodela intermedia</name>
    <name type="common">Intermediate duckweed</name>
    <dbReference type="NCBI Taxonomy" id="51605"/>
    <lineage>
        <taxon>Eukaryota</taxon>
        <taxon>Viridiplantae</taxon>
        <taxon>Streptophyta</taxon>
        <taxon>Embryophyta</taxon>
        <taxon>Tracheophyta</taxon>
        <taxon>Spermatophyta</taxon>
        <taxon>Magnoliopsida</taxon>
        <taxon>Liliopsida</taxon>
        <taxon>Araceae</taxon>
        <taxon>Lemnoideae</taxon>
        <taxon>Spirodela</taxon>
    </lineage>
</organism>
<proteinExistence type="inferred from homology"/>
<evidence type="ECO:0000256" key="1">
    <source>
        <dbReference type="ARBA" id="ARBA00006921"/>
    </source>
</evidence>
<feature type="region of interest" description="Disordered" evidence="8">
    <location>
        <begin position="1"/>
        <end position="29"/>
    </location>
</feature>
<accession>A0A7I8IBH6</accession>